<evidence type="ECO:0000256" key="5">
    <source>
        <dbReference type="SAM" id="Coils"/>
    </source>
</evidence>
<sequence length="202" mass="22068">MHNQSSNSRSRSRSSSSSSSSSSGSKGKQEIREESIVEKTEGSAAMVSREHKRAAFYEKLHLLRSITNSHALSKASIIVDASKYIEELKQKVDRLNQDIALAQTTSSDQNLPVVTVETLERSFLINVFSEKSCPGLLVSVLETFEELGLNVIEARVSCEDAFHLEAVGGESQEQGENINAQMIKQAVMQAIKNCSGSTADED</sequence>
<evidence type="ECO:0000256" key="1">
    <source>
        <dbReference type="ARBA" id="ARBA00004123"/>
    </source>
</evidence>
<evidence type="ECO:0000259" key="7">
    <source>
        <dbReference type="Pfam" id="PF22754"/>
    </source>
</evidence>
<reference evidence="8 9" key="1">
    <citation type="submission" date="2021-07" db="EMBL/GenBank/DDBJ databases">
        <title>The Aristolochia fimbriata genome: insights into angiosperm evolution, floral development and chemical biosynthesis.</title>
        <authorList>
            <person name="Jiao Y."/>
        </authorList>
    </citation>
    <scope>NUCLEOTIDE SEQUENCE [LARGE SCALE GENOMIC DNA]</scope>
    <source>
        <strain evidence="8">IBCAS-2021</strain>
        <tissue evidence="8">Leaf</tissue>
    </source>
</reference>
<dbReference type="EMBL" id="JAINDJ010000003">
    <property type="protein sequence ID" value="KAG9455190.1"/>
    <property type="molecule type" value="Genomic_DNA"/>
</dbReference>
<dbReference type="InterPro" id="IPR036638">
    <property type="entry name" value="HLH_DNA-bd_sf"/>
</dbReference>
<gene>
    <name evidence="8" type="ORF">H6P81_008094</name>
</gene>
<dbReference type="SUPFAM" id="SSF47459">
    <property type="entry name" value="HLH, helix-loop-helix DNA-binding domain"/>
    <property type="match status" value="1"/>
</dbReference>
<feature type="domain" description="Plant bHLH transcription factor ACT-like" evidence="7">
    <location>
        <begin position="114"/>
        <end position="192"/>
    </location>
</feature>
<organism evidence="8 9">
    <name type="scientific">Aristolochia fimbriata</name>
    <name type="common">White veined hardy Dutchman's pipe vine</name>
    <dbReference type="NCBI Taxonomy" id="158543"/>
    <lineage>
        <taxon>Eukaryota</taxon>
        <taxon>Viridiplantae</taxon>
        <taxon>Streptophyta</taxon>
        <taxon>Embryophyta</taxon>
        <taxon>Tracheophyta</taxon>
        <taxon>Spermatophyta</taxon>
        <taxon>Magnoliopsida</taxon>
        <taxon>Magnoliidae</taxon>
        <taxon>Piperales</taxon>
        <taxon>Aristolochiaceae</taxon>
        <taxon>Aristolochia</taxon>
    </lineage>
</organism>
<feature type="compositionally biased region" description="Basic and acidic residues" evidence="6">
    <location>
        <begin position="27"/>
        <end position="41"/>
    </location>
</feature>
<dbReference type="GO" id="GO:0043565">
    <property type="term" value="F:sequence-specific DNA binding"/>
    <property type="evidence" value="ECO:0007669"/>
    <property type="project" value="TreeGrafter"/>
</dbReference>
<evidence type="ECO:0000313" key="8">
    <source>
        <dbReference type="EMBL" id="KAG9455190.1"/>
    </source>
</evidence>
<dbReference type="CDD" id="cd04873">
    <property type="entry name" value="ACT_UUR-ACR-like"/>
    <property type="match status" value="1"/>
</dbReference>
<dbReference type="Proteomes" id="UP000825729">
    <property type="component" value="Unassembled WGS sequence"/>
</dbReference>
<dbReference type="InterPro" id="IPR051358">
    <property type="entry name" value="TF_AMS/ICE1/BHLH6-like"/>
</dbReference>
<keyword evidence="9" id="KW-1185">Reference proteome</keyword>
<keyword evidence="5" id="KW-0175">Coiled coil</keyword>
<evidence type="ECO:0000256" key="4">
    <source>
        <dbReference type="ARBA" id="ARBA00023242"/>
    </source>
</evidence>
<dbReference type="GO" id="GO:0005634">
    <property type="term" value="C:nucleus"/>
    <property type="evidence" value="ECO:0007669"/>
    <property type="project" value="UniProtKB-SubCell"/>
</dbReference>
<proteinExistence type="predicted"/>
<dbReference type="Pfam" id="PF22754">
    <property type="entry name" value="bHLH-TF_ACT-like_plant"/>
    <property type="match status" value="1"/>
</dbReference>
<comment type="caution">
    <text evidence="8">The sequence shown here is derived from an EMBL/GenBank/DDBJ whole genome shotgun (WGS) entry which is preliminary data.</text>
</comment>
<keyword evidence="3" id="KW-0804">Transcription</keyword>
<feature type="coiled-coil region" evidence="5">
    <location>
        <begin position="78"/>
        <end position="105"/>
    </location>
</feature>
<dbReference type="GO" id="GO:0003700">
    <property type="term" value="F:DNA-binding transcription factor activity"/>
    <property type="evidence" value="ECO:0007669"/>
    <property type="project" value="TreeGrafter"/>
</dbReference>
<evidence type="ECO:0000256" key="3">
    <source>
        <dbReference type="ARBA" id="ARBA00023163"/>
    </source>
</evidence>
<comment type="subcellular location">
    <subcellularLocation>
        <location evidence="1">Nucleus</location>
    </subcellularLocation>
</comment>
<dbReference type="GO" id="GO:0046983">
    <property type="term" value="F:protein dimerization activity"/>
    <property type="evidence" value="ECO:0007669"/>
    <property type="project" value="InterPro"/>
</dbReference>
<evidence type="ECO:0000313" key="9">
    <source>
        <dbReference type="Proteomes" id="UP000825729"/>
    </source>
</evidence>
<name>A0AAV7F221_ARIFI</name>
<dbReference type="PANTHER" id="PTHR31945">
    <property type="entry name" value="TRANSCRIPTION FACTOR SCREAM2-RELATED"/>
    <property type="match status" value="1"/>
</dbReference>
<dbReference type="PANTHER" id="PTHR31945:SF5">
    <property type="entry name" value="TRANSCRIPTION FACTOR SCREAM-LIKE PROTEIN"/>
    <property type="match status" value="1"/>
</dbReference>
<protein>
    <recommendedName>
        <fullName evidence="7">Plant bHLH transcription factor ACT-like domain-containing protein</fullName>
    </recommendedName>
</protein>
<keyword evidence="4" id="KW-0539">Nucleus</keyword>
<evidence type="ECO:0000256" key="6">
    <source>
        <dbReference type="SAM" id="MobiDB-lite"/>
    </source>
</evidence>
<accession>A0AAV7F221</accession>
<dbReference type="InterPro" id="IPR054502">
    <property type="entry name" value="bHLH-TF_ACT-like_plant"/>
</dbReference>
<feature type="region of interest" description="Disordered" evidence="6">
    <location>
        <begin position="1"/>
        <end position="44"/>
    </location>
</feature>
<keyword evidence="2" id="KW-0805">Transcription regulation</keyword>
<feature type="compositionally biased region" description="Low complexity" evidence="6">
    <location>
        <begin position="1"/>
        <end position="25"/>
    </location>
</feature>
<dbReference type="AlphaFoldDB" id="A0AAV7F221"/>
<evidence type="ECO:0000256" key="2">
    <source>
        <dbReference type="ARBA" id="ARBA00023015"/>
    </source>
</evidence>